<dbReference type="Proteomes" id="UP001168423">
    <property type="component" value="Unassembled WGS sequence"/>
</dbReference>
<dbReference type="Gene3D" id="3.10.590.10">
    <property type="entry name" value="ph1033 like domains"/>
    <property type="match status" value="1"/>
</dbReference>
<keyword evidence="3" id="KW-1185">Reference proteome</keyword>
<dbReference type="RefSeq" id="WP_301677724.1">
    <property type="nucleotide sequence ID" value="NZ_VCYI01000011.1"/>
</dbReference>
<dbReference type="SUPFAM" id="SSF88697">
    <property type="entry name" value="PUA domain-like"/>
    <property type="match status" value="1"/>
</dbReference>
<evidence type="ECO:0000313" key="2">
    <source>
        <dbReference type="EMBL" id="MDN7013137.1"/>
    </source>
</evidence>
<dbReference type="EMBL" id="VCYI01000011">
    <property type="protein sequence ID" value="MDN7013137.1"/>
    <property type="molecule type" value="Genomic_DNA"/>
</dbReference>
<reference evidence="2" key="1">
    <citation type="submission" date="2019-05" db="EMBL/GenBank/DDBJ databases">
        <title>Isolation and characterization of methanogens from the cold seep sediment at Four-Way Closure Ridge.</title>
        <authorList>
            <person name="You Y.-T."/>
            <person name="Chen S.-C."/>
            <person name="Zhang W.-L."/>
            <person name="Lai M.-C."/>
        </authorList>
    </citation>
    <scope>NUCLEOTIDE SEQUENCE</scope>
    <source>
        <strain evidence="2">FWC-SCC3</strain>
    </source>
</reference>
<name>A0ABT8M272_9EURY</name>
<proteinExistence type="predicted"/>
<evidence type="ECO:0008006" key="4">
    <source>
        <dbReference type="Google" id="ProtNLM"/>
    </source>
</evidence>
<accession>A0ABT8M272</accession>
<dbReference type="InterPro" id="IPR015947">
    <property type="entry name" value="PUA-like_sf"/>
</dbReference>
<gene>
    <name evidence="2" type="ORF">FGW20_08805</name>
</gene>
<comment type="caution">
    <text evidence="2">The sequence shown here is derived from an EMBL/GenBank/DDBJ whole genome shotgun (WGS) entry which is preliminary data.</text>
</comment>
<protein>
    <recommendedName>
        <fullName evidence="4">EVE domain-containing protein</fullName>
    </recommendedName>
</protein>
<sequence>MVTYWLDLFTGTTWEKFRKAGAQVTGFRERRRRTVEQIAPGDILLCYVTGVMRWVGALEVIGPSTSTERIWSMDDTGPLDFPARLNVKPCIMLDPEYGVPMEDLEGSVTFYRDASDKGGYRGFLRQSPVTFSDPDGPYLYALLKDGKANPTYRKVDPKKLERVPTYKVKKGKGAKIVTVPESEGEDKPVTPGPGHQDDEGKQPSYLHTEIQYHLLKLGSDMGLGVWVASNDRSREFNGTVLGTIPRMVTSLPTQFNAATQRTIELIDILWLQGNSIVAAFEIESTTSVYSGLLRMSDLLALQPNLDIKLYIVAPDDRSERVKKEILRPTFELRAKPLSTICGYLPFSTLMEKVKGIQGLGLAGALSPDFLENMAEYFDAEDGT</sequence>
<organism evidence="2 3">
    <name type="scientific">Methanoculleus methanifontis</name>
    <dbReference type="NCBI Taxonomy" id="2584086"/>
    <lineage>
        <taxon>Archaea</taxon>
        <taxon>Methanobacteriati</taxon>
        <taxon>Methanobacteriota</taxon>
        <taxon>Stenosarchaea group</taxon>
        <taxon>Methanomicrobia</taxon>
        <taxon>Methanomicrobiales</taxon>
        <taxon>Methanomicrobiaceae</taxon>
        <taxon>Methanoculleus</taxon>
    </lineage>
</organism>
<evidence type="ECO:0000256" key="1">
    <source>
        <dbReference type="SAM" id="MobiDB-lite"/>
    </source>
</evidence>
<evidence type="ECO:0000313" key="3">
    <source>
        <dbReference type="Proteomes" id="UP001168423"/>
    </source>
</evidence>
<feature type="region of interest" description="Disordered" evidence="1">
    <location>
        <begin position="177"/>
        <end position="202"/>
    </location>
</feature>